<dbReference type="InterPro" id="IPR013024">
    <property type="entry name" value="GGCT-like"/>
</dbReference>
<gene>
    <name evidence="4" type="ORF">EL17_11410</name>
</gene>
<dbReference type="PANTHER" id="PTHR12935:SF0">
    <property type="entry name" value="GAMMA-GLUTAMYLCYCLOTRANSFERASE"/>
    <property type="match status" value="1"/>
</dbReference>
<keyword evidence="5" id="KW-1185">Reference proteome</keyword>
<dbReference type="OrthoDB" id="141582at2"/>
<evidence type="ECO:0000256" key="1">
    <source>
        <dbReference type="ARBA" id="ARBA00023239"/>
    </source>
</evidence>
<protein>
    <recommendedName>
        <fullName evidence="6">Gamma-glutamylcyclotransferase AIG2-like domain-containing protein</fullName>
    </recommendedName>
</protein>
<evidence type="ECO:0000256" key="3">
    <source>
        <dbReference type="PIRSR" id="PIRSR617939-2"/>
    </source>
</evidence>
<evidence type="ECO:0000313" key="5">
    <source>
        <dbReference type="Proteomes" id="UP000027821"/>
    </source>
</evidence>
<dbReference type="Proteomes" id="UP000027821">
    <property type="component" value="Unassembled WGS sequence"/>
</dbReference>
<evidence type="ECO:0000256" key="2">
    <source>
        <dbReference type="PIRSR" id="PIRSR617939-1"/>
    </source>
</evidence>
<organism evidence="4 5">
    <name type="scientific">Anditalea andensis</name>
    <dbReference type="NCBI Taxonomy" id="1048983"/>
    <lineage>
        <taxon>Bacteria</taxon>
        <taxon>Pseudomonadati</taxon>
        <taxon>Bacteroidota</taxon>
        <taxon>Cytophagia</taxon>
        <taxon>Cytophagales</taxon>
        <taxon>Cytophagaceae</taxon>
        <taxon>Anditalea</taxon>
    </lineage>
</organism>
<dbReference type="EMBL" id="JMIH01000021">
    <property type="protein sequence ID" value="KEO73506.1"/>
    <property type="molecule type" value="Genomic_DNA"/>
</dbReference>
<dbReference type="RefSeq" id="WP_035074321.1">
    <property type="nucleotide sequence ID" value="NZ_JMIH01000021.1"/>
</dbReference>
<feature type="active site" description="Proton acceptor" evidence="2">
    <location>
        <position position="81"/>
    </location>
</feature>
<keyword evidence="1" id="KW-0456">Lyase</keyword>
<dbReference type="Gene3D" id="3.10.490.10">
    <property type="entry name" value="Gamma-glutamyl cyclotransferase-like"/>
    <property type="match status" value="1"/>
</dbReference>
<comment type="caution">
    <text evidence="4">The sequence shown here is derived from an EMBL/GenBank/DDBJ whole genome shotgun (WGS) entry which is preliminary data.</text>
</comment>
<dbReference type="InterPro" id="IPR017939">
    <property type="entry name" value="G-Glutamylcylcotransferase"/>
</dbReference>
<feature type="binding site" evidence="3">
    <location>
        <begin position="6"/>
        <end position="11"/>
    </location>
    <ligand>
        <name>substrate</name>
    </ligand>
</feature>
<sequence length="149" mass="16876">MNEILYFAYASNLDEATFEKNLGEKSKKKGLGILPGHGFRFNVLYKDGFARANIVPSPREMVYGTLYHINETTRKYFINSEQGYDFIEVQVSTKSGPVSAFTFMNADIKDNIFPKEDYLNTIIEGGIRQGLPNEYLENIMNRGGARNIG</sequence>
<dbReference type="PANTHER" id="PTHR12935">
    <property type="entry name" value="GAMMA-GLUTAMYLCYCLOTRANSFERASE"/>
    <property type="match status" value="1"/>
</dbReference>
<dbReference type="STRING" id="1048983.EL17_11410"/>
<feature type="binding site" evidence="3">
    <location>
        <position position="118"/>
    </location>
    <ligand>
        <name>substrate</name>
    </ligand>
</feature>
<accession>A0A074KU46</accession>
<evidence type="ECO:0008006" key="6">
    <source>
        <dbReference type="Google" id="ProtNLM"/>
    </source>
</evidence>
<dbReference type="AlphaFoldDB" id="A0A074KU46"/>
<reference evidence="4 5" key="1">
    <citation type="submission" date="2014-04" db="EMBL/GenBank/DDBJ databases">
        <title>Characterization and application of a salt tolerant electro-active bacterium.</title>
        <authorList>
            <person name="Yang L."/>
            <person name="Wei S."/>
            <person name="Tay Q.X.M."/>
        </authorList>
    </citation>
    <scope>NUCLEOTIDE SEQUENCE [LARGE SCALE GENOMIC DNA]</scope>
    <source>
        <strain evidence="4 5">LY1</strain>
    </source>
</reference>
<name>A0A074KU46_9BACT</name>
<dbReference type="InterPro" id="IPR036568">
    <property type="entry name" value="GGCT-like_sf"/>
</dbReference>
<dbReference type="eggNOG" id="COG3703">
    <property type="taxonomic scope" value="Bacteria"/>
</dbReference>
<evidence type="ECO:0000313" key="4">
    <source>
        <dbReference type="EMBL" id="KEO73506.1"/>
    </source>
</evidence>
<dbReference type="SUPFAM" id="SSF110857">
    <property type="entry name" value="Gamma-glutamyl cyclotransferase-like"/>
    <property type="match status" value="1"/>
</dbReference>
<dbReference type="Pfam" id="PF13772">
    <property type="entry name" value="AIG2_2"/>
    <property type="match status" value="1"/>
</dbReference>
<dbReference type="CDD" id="cd06661">
    <property type="entry name" value="GGCT_like"/>
    <property type="match status" value="1"/>
</dbReference>
<dbReference type="GO" id="GO:0003839">
    <property type="term" value="F:gamma-glutamylcyclotransferase activity"/>
    <property type="evidence" value="ECO:0007669"/>
    <property type="project" value="InterPro"/>
</dbReference>
<proteinExistence type="predicted"/>